<comment type="catalytic activity">
    <reaction evidence="5">
        <text>2-succinylbenzoate + ATP + CoA = 2-succinylbenzoyl-CoA + AMP + diphosphate</text>
        <dbReference type="Rhea" id="RHEA:17009"/>
        <dbReference type="ChEBI" id="CHEBI:18325"/>
        <dbReference type="ChEBI" id="CHEBI:30616"/>
        <dbReference type="ChEBI" id="CHEBI:33019"/>
        <dbReference type="ChEBI" id="CHEBI:57287"/>
        <dbReference type="ChEBI" id="CHEBI:57364"/>
        <dbReference type="ChEBI" id="CHEBI:456215"/>
        <dbReference type="EC" id="6.2.1.26"/>
    </reaction>
</comment>
<evidence type="ECO:0000256" key="4">
    <source>
        <dbReference type="ARBA" id="ARBA00022840"/>
    </source>
</evidence>
<feature type="domain" description="AMP-dependent synthetase/ligase" evidence="6">
    <location>
        <begin position="8"/>
        <end position="354"/>
    </location>
</feature>
<evidence type="ECO:0000256" key="1">
    <source>
        <dbReference type="ARBA" id="ARBA00022428"/>
    </source>
</evidence>
<keyword evidence="3 5" id="KW-0547">Nucleotide-binding</keyword>
<dbReference type="GO" id="GO:0005524">
    <property type="term" value="F:ATP binding"/>
    <property type="evidence" value="ECO:0007669"/>
    <property type="project" value="UniProtKB-KW"/>
</dbReference>
<dbReference type="InterPro" id="IPR010192">
    <property type="entry name" value="MenE"/>
</dbReference>
<dbReference type="GO" id="GO:0031956">
    <property type="term" value="F:medium-chain fatty acid-CoA ligase activity"/>
    <property type="evidence" value="ECO:0007669"/>
    <property type="project" value="TreeGrafter"/>
</dbReference>
<dbReference type="InterPro" id="IPR000873">
    <property type="entry name" value="AMP-dep_synth/lig_dom"/>
</dbReference>
<dbReference type="NCBIfam" id="TIGR01923">
    <property type="entry name" value="menE"/>
    <property type="match status" value="1"/>
</dbReference>
<reference evidence="8 9" key="1">
    <citation type="submission" date="2018-03" db="EMBL/GenBank/DDBJ databases">
        <title>Genomic Encyclopedia of Type Strains, Phase III (KMG-III): the genomes of soil and plant-associated and newly described type strains.</title>
        <authorList>
            <person name="Whitman W."/>
        </authorList>
    </citation>
    <scope>NUCLEOTIDE SEQUENCE [LARGE SCALE GENOMIC DNA]</scope>
    <source>
        <strain evidence="8 9">CGMCC 1.07653</strain>
    </source>
</reference>
<dbReference type="SUPFAM" id="SSF56801">
    <property type="entry name" value="Acetyl-CoA synthetase-like"/>
    <property type="match status" value="1"/>
</dbReference>
<keyword evidence="1 5" id="KW-0474">Menaquinone biosynthesis</keyword>
<dbReference type="PANTHER" id="PTHR43201">
    <property type="entry name" value="ACYL-COA SYNTHETASE"/>
    <property type="match status" value="1"/>
</dbReference>
<evidence type="ECO:0000313" key="9">
    <source>
        <dbReference type="Proteomes" id="UP000242310"/>
    </source>
</evidence>
<comment type="function">
    <text evidence="5">Converts 2-succinylbenzoate (OSB) to 2-succinylbenzoyl-CoA (OSB-CoA).</text>
</comment>
<comment type="pathway">
    <text evidence="5">Quinol/quinone metabolism; menaquinone biosynthesis.</text>
</comment>
<keyword evidence="9" id="KW-1185">Reference proteome</keyword>
<dbReference type="PROSITE" id="PS00455">
    <property type="entry name" value="AMP_BINDING"/>
    <property type="match status" value="1"/>
</dbReference>
<dbReference type="InterPro" id="IPR020845">
    <property type="entry name" value="AMP-binding_CS"/>
</dbReference>
<evidence type="ECO:0000256" key="2">
    <source>
        <dbReference type="ARBA" id="ARBA00022598"/>
    </source>
</evidence>
<dbReference type="Pfam" id="PF00501">
    <property type="entry name" value="AMP-binding"/>
    <property type="match status" value="1"/>
</dbReference>
<dbReference type="InterPro" id="IPR025110">
    <property type="entry name" value="AMP-bd_C"/>
</dbReference>
<evidence type="ECO:0000259" key="7">
    <source>
        <dbReference type="Pfam" id="PF13193"/>
    </source>
</evidence>
<dbReference type="UniPathway" id="UPA01057">
    <property type="reaction ID" value="UER00166"/>
</dbReference>
<gene>
    <name evidence="5" type="primary">menE</name>
    <name evidence="8" type="ORF">B0H94_103133</name>
</gene>
<dbReference type="EMBL" id="PYAV01000003">
    <property type="protein sequence ID" value="PSL50521.1"/>
    <property type="molecule type" value="Genomic_DNA"/>
</dbReference>
<dbReference type="Gene3D" id="3.40.50.12780">
    <property type="entry name" value="N-terminal domain of ligase-like"/>
    <property type="match status" value="1"/>
</dbReference>
<comment type="caution">
    <text evidence="8">The sequence shown here is derived from an EMBL/GenBank/DDBJ whole genome shotgun (WGS) entry which is preliminary data.</text>
</comment>
<dbReference type="PANTHER" id="PTHR43201:SF5">
    <property type="entry name" value="MEDIUM-CHAIN ACYL-COA LIGASE ACSF2, MITOCHONDRIAL"/>
    <property type="match status" value="1"/>
</dbReference>
<dbReference type="GO" id="GO:0009234">
    <property type="term" value="P:menaquinone biosynthetic process"/>
    <property type="evidence" value="ECO:0007669"/>
    <property type="project" value="UniProtKB-UniRule"/>
</dbReference>
<accession>A0A2P8HWB0</accession>
<dbReference type="NCBIfam" id="NF002966">
    <property type="entry name" value="PRK03640.1"/>
    <property type="match status" value="1"/>
</dbReference>
<name>A0A2P8HWB0_9BACI</name>
<comment type="pathway">
    <text evidence="5">Quinol/quinone metabolism; 1,4-dihydroxy-2-naphthoate biosynthesis; 1,4-dihydroxy-2-naphthoate from chorismate: step 5/7.</text>
</comment>
<keyword evidence="2 5" id="KW-0436">Ligase</keyword>
<evidence type="ECO:0000313" key="8">
    <source>
        <dbReference type="EMBL" id="PSL50521.1"/>
    </source>
</evidence>
<evidence type="ECO:0000256" key="3">
    <source>
        <dbReference type="ARBA" id="ARBA00022741"/>
    </source>
</evidence>
<dbReference type="InterPro" id="IPR045851">
    <property type="entry name" value="AMP-bd_C_sf"/>
</dbReference>
<dbReference type="AlphaFoldDB" id="A0A2P8HWB0"/>
<proteinExistence type="inferred from homology"/>
<dbReference type="GO" id="GO:0006631">
    <property type="term" value="P:fatty acid metabolic process"/>
    <property type="evidence" value="ECO:0007669"/>
    <property type="project" value="TreeGrafter"/>
</dbReference>
<protein>
    <recommendedName>
        <fullName evidence="5">2-succinylbenzoate--CoA ligase</fullName>
        <ecNumber evidence="5">6.2.1.26</ecNumber>
    </recommendedName>
    <alternativeName>
        <fullName evidence="5">o-succinylbenzoyl-CoA synthetase</fullName>
        <shortName evidence="5">OSB-CoA synthetase</shortName>
    </alternativeName>
</protein>
<dbReference type="Proteomes" id="UP000242310">
    <property type="component" value="Unassembled WGS sequence"/>
</dbReference>
<organism evidence="8 9">
    <name type="scientific">Salsuginibacillus halophilus</name>
    <dbReference type="NCBI Taxonomy" id="517424"/>
    <lineage>
        <taxon>Bacteria</taxon>
        <taxon>Bacillati</taxon>
        <taxon>Bacillota</taxon>
        <taxon>Bacilli</taxon>
        <taxon>Bacillales</taxon>
        <taxon>Bacillaceae</taxon>
        <taxon>Salsuginibacillus</taxon>
    </lineage>
</organism>
<dbReference type="Pfam" id="PF13193">
    <property type="entry name" value="AMP-binding_C"/>
    <property type="match status" value="1"/>
</dbReference>
<evidence type="ECO:0000259" key="6">
    <source>
        <dbReference type="Pfam" id="PF00501"/>
    </source>
</evidence>
<dbReference type="EC" id="6.2.1.26" evidence="5"/>
<dbReference type="InterPro" id="IPR042099">
    <property type="entry name" value="ANL_N_sf"/>
</dbReference>
<comment type="similarity">
    <text evidence="5">Belongs to the ATP-dependent AMP-binding enzyme family. MenE subfamily.</text>
</comment>
<dbReference type="GO" id="GO:0008756">
    <property type="term" value="F:o-succinylbenzoate-CoA ligase activity"/>
    <property type="evidence" value="ECO:0007669"/>
    <property type="project" value="UniProtKB-UniRule"/>
</dbReference>
<feature type="domain" description="AMP-binding enzyme C-terminal" evidence="7">
    <location>
        <begin position="405"/>
        <end position="478"/>
    </location>
</feature>
<dbReference type="Gene3D" id="3.30.300.30">
    <property type="match status" value="1"/>
</dbReference>
<sequence>MTQMPNWLEKRARLTPEREAVIDEYGVRWSFQKLFEAACAMAHTIQHLLPADGERVAVYAPNSFRYAACVWALHDVHVQAVLLNTRLSVTELHKQLHDADVSLLIFDETLALAGKELTTLNEISSVCLQGLPLEMEQPEPVRSQWHLRDEVTMMFTSGTTGRAKGVRHTLGNHYYSASGSVLNLGLHNDDRWLLMLPMFHVGGMSILYRGVLYGMPVHLLPRFDAEKAVEIVYEEKITIMSAVAVMLDRMLDYVTEGYELASIRSVVLGGGPASKTLLERAAHLQVPVQQTYGMTETAAQFCTQDTASKDTKAGTAGKPLFFSELKIVKDGQQAKPFEVGELVLFGPQITPGYFRRPEANEKAFSADGWFYTGDLGWIDEDGDVYIADRRSDMIISGGENIYPAEVEGVLEAHPAVLEAGVAAQADEVYGEVPAAFIVVREAVSEEVVKSFCKEKLAGYKVPKTVIYCEELPRTAARKLKRHVLKERLQKGGQS</sequence>
<evidence type="ECO:0000256" key="5">
    <source>
        <dbReference type="HAMAP-Rule" id="MF_00731"/>
    </source>
</evidence>
<dbReference type="UniPathway" id="UPA00079"/>
<keyword evidence="4 5" id="KW-0067">ATP-binding</keyword>
<dbReference type="HAMAP" id="MF_00731">
    <property type="entry name" value="MenE"/>
    <property type="match status" value="1"/>
</dbReference>